<dbReference type="Proteomes" id="UP000561178">
    <property type="component" value="Unassembled WGS sequence"/>
</dbReference>
<dbReference type="GO" id="GO:0048020">
    <property type="term" value="F:CCR chemokine receptor binding"/>
    <property type="evidence" value="ECO:0007669"/>
    <property type="project" value="TreeGrafter"/>
</dbReference>
<feature type="non-terminal residue" evidence="6">
    <location>
        <position position="1"/>
    </location>
</feature>
<evidence type="ECO:0000256" key="1">
    <source>
        <dbReference type="ARBA" id="ARBA00010868"/>
    </source>
</evidence>
<comment type="similarity">
    <text evidence="1">Belongs to the intercrine beta (chemokine CC) family.</text>
</comment>
<dbReference type="GO" id="GO:0006954">
    <property type="term" value="P:inflammatory response"/>
    <property type="evidence" value="ECO:0007669"/>
    <property type="project" value="TreeGrafter"/>
</dbReference>
<dbReference type="CDD" id="cd00272">
    <property type="entry name" value="Chemokine_CC"/>
    <property type="match status" value="1"/>
</dbReference>
<dbReference type="AlphaFoldDB" id="A0A7K9WN06"/>
<evidence type="ECO:0000256" key="2">
    <source>
        <dbReference type="ARBA" id="ARBA00022500"/>
    </source>
</evidence>
<dbReference type="FunFam" id="2.40.50.40:FF:000002">
    <property type="entry name" value="C-C motif chemokine"/>
    <property type="match status" value="1"/>
</dbReference>
<dbReference type="InterPro" id="IPR001811">
    <property type="entry name" value="Chemokine_IL8-like_dom"/>
</dbReference>
<organism evidence="6 7">
    <name type="scientific">Rhipidura dahli</name>
    <dbReference type="NCBI Taxonomy" id="667186"/>
    <lineage>
        <taxon>Eukaryota</taxon>
        <taxon>Metazoa</taxon>
        <taxon>Chordata</taxon>
        <taxon>Craniata</taxon>
        <taxon>Vertebrata</taxon>
        <taxon>Euteleostomi</taxon>
        <taxon>Archelosauria</taxon>
        <taxon>Archosauria</taxon>
        <taxon>Dinosauria</taxon>
        <taxon>Saurischia</taxon>
        <taxon>Theropoda</taxon>
        <taxon>Coelurosauria</taxon>
        <taxon>Aves</taxon>
        <taxon>Neognathae</taxon>
        <taxon>Neoaves</taxon>
        <taxon>Telluraves</taxon>
        <taxon>Australaves</taxon>
        <taxon>Passeriformes</taxon>
        <taxon>Rhipiduridae</taxon>
        <taxon>Rhipidura</taxon>
    </lineage>
</organism>
<dbReference type="GO" id="GO:0048245">
    <property type="term" value="P:eosinophil chemotaxis"/>
    <property type="evidence" value="ECO:0007669"/>
    <property type="project" value="TreeGrafter"/>
</dbReference>
<evidence type="ECO:0000256" key="3">
    <source>
        <dbReference type="ARBA" id="ARBA00022514"/>
    </source>
</evidence>
<dbReference type="SUPFAM" id="SSF54117">
    <property type="entry name" value="Interleukin 8-like chemokines"/>
    <property type="match status" value="1"/>
</dbReference>
<evidence type="ECO:0000259" key="5">
    <source>
        <dbReference type="SMART" id="SM00199"/>
    </source>
</evidence>
<feature type="domain" description="Chemokine interleukin-8-like" evidence="5">
    <location>
        <begin position="1"/>
        <end position="56"/>
    </location>
</feature>
<dbReference type="InterPro" id="IPR036048">
    <property type="entry name" value="Interleukin_8-like_sf"/>
</dbReference>
<accession>A0A7K9WN06</accession>
<dbReference type="SMART" id="SM00199">
    <property type="entry name" value="SCY"/>
    <property type="match status" value="1"/>
</dbReference>
<reference evidence="6 7" key="1">
    <citation type="submission" date="2019-09" db="EMBL/GenBank/DDBJ databases">
        <title>Bird 10,000 Genomes (B10K) Project - Family phase.</title>
        <authorList>
            <person name="Zhang G."/>
        </authorList>
    </citation>
    <scope>NUCLEOTIDE SEQUENCE [LARGE SCALE GENOMIC DNA]</scope>
    <source>
        <strain evidence="6">B10K-DU-001-49</strain>
        <tissue evidence="6">Muscle</tissue>
    </source>
</reference>
<feature type="non-terminal residue" evidence="6">
    <location>
        <position position="61"/>
    </location>
</feature>
<protein>
    <submittedName>
        <fullName evidence="6">CCL5 protein</fullName>
    </submittedName>
</protein>
<keyword evidence="3" id="KW-0202">Cytokine</keyword>
<dbReference type="GO" id="GO:0008009">
    <property type="term" value="F:chemokine activity"/>
    <property type="evidence" value="ECO:0007669"/>
    <property type="project" value="InterPro"/>
</dbReference>
<dbReference type="GO" id="GO:0061844">
    <property type="term" value="P:antimicrobial humoral immune response mediated by antimicrobial peptide"/>
    <property type="evidence" value="ECO:0007669"/>
    <property type="project" value="TreeGrafter"/>
</dbReference>
<name>A0A7K9WN06_9PASS</name>
<keyword evidence="4" id="KW-0732">Signal</keyword>
<keyword evidence="2" id="KW-0145">Chemotaxis</keyword>
<dbReference type="GO" id="GO:0030335">
    <property type="term" value="P:positive regulation of cell migration"/>
    <property type="evidence" value="ECO:0007669"/>
    <property type="project" value="TreeGrafter"/>
</dbReference>
<dbReference type="Pfam" id="PF00048">
    <property type="entry name" value="IL8"/>
    <property type="match status" value="1"/>
</dbReference>
<sequence>CCFSFIAHPLPRSVIRSAYRTSNSCSMPAVVLVTRKGRKLCADPEARWVQKHLKDLELPEY</sequence>
<dbReference type="GO" id="GO:0070098">
    <property type="term" value="P:chemokine-mediated signaling pathway"/>
    <property type="evidence" value="ECO:0007669"/>
    <property type="project" value="TreeGrafter"/>
</dbReference>
<gene>
    <name evidence="6" type="primary">Ccl5_1</name>
    <name evidence="6" type="ORF">RHIDAH_R10747</name>
</gene>
<evidence type="ECO:0000256" key="4">
    <source>
        <dbReference type="ARBA" id="ARBA00022729"/>
    </source>
</evidence>
<keyword evidence="7" id="KW-1185">Reference proteome</keyword>
<dbReference type="Gene3D" id="2.40.50.40">
    <property type="match status" value="1"/>
</dbReference>
<evidence type="ECO:0000313" key="6">
    <source>
        <dbReference type="EMBL" id="NXI85946.1"/>
    </source>
</evidence>
<dbReference type="GO" id="GO:0005615">
    <property type="term" value="C:extracellular space"/>
    <property type="evidence" value="ECO:0007669"/>
    <property type="project" value="UniProtKB-KW"/>
</dbReference>
<evidence type="ECO:0000313" key="7">
    <source>
        <dbReference type="Proteomes" id="UP000561178"/>
    </source>
</evidence>
<comment type="caution">
    <text evidence="6">The sequence shown here is derived from an EMBL/GenBank/DDBJ whole genome shotgun (WGS) entry which is preliminary data.</text>
</comment>
<dbReference type="EMBL" id="VXAC01006823">
    <property type="protein sequence ID" value="NXI85946.1"/>
    <property type="molecule type" value="Genomic_DNA"/>
</dbReference>
<dbReference type="PANTHER" id="PTHR12015:SF103">
    <property type="entry name" value="C-C MOTIF CHEMOKINE 4-RELATED"/>
    <property type="match status" value="1"/>
</dbReference>
<proteinExistence type="inferred from homology"/>
<dbReference type="PANTHER" id="PTHR12015">
    <property type="entry name" value="SMALL INDUCIBLE CYTOKINE A"/>
    <property type="match status" value="1"/>
</dbReference>
<dbReference type="InterPro" id="IPR039809">
    <property type="entry name" value="Chemokine_b/g/d"/>
</dbReference>